<proteinExistence type="predicted"/>
<dbReference type="Proteomes" id="UP000276133">
    <property type="component" value="Unassembled WGS sequence"/>
</dbReference>
<comment type="caution">
    <text evidence="1">The sequence shown here is derived from an EMBL/GenBank/DDBJ whole genome shotgun (WGS) entry which is preliminary data.</text>
</comment>
<accession>A0A3M7PI66</accession>
<sequence>MVNGIKERYHMSISFQFQYSFDFKALFDLLEPKSRTLYVFISFSDEKYFDSFISGNSMLNIIKLTLKSSDKKWKIRKLEAAFNFFKISISISSKLFAESEFEKVSK</sequence>
<organism evidence="1 2">
    <name type="scientific">Brachionus plicatilis</name>
    <name type="common">Marine rotifer</name>
    <name type="synonym">Brachionus muelleri</name>
    <dbReference type="NCBI Taxonomy" id="10195"/>
    <lineage>
        <taxon>Eukaryota</taxon>
        <taxon>Metazoa</taxon>
        <taxon>Spiralia</taxon>
        <taxon>Gnathifera</taxon>
        <taxon>Rotifera</taxon>
        <taxon>Eurotatoria</taxon>
        <taxon>Monogononta</taxon>
        <taxon>Pseudotrocha</taxon>
        <taxon>Ploima</taxon>
        <taxon>Brachionidae</taxon>
        <taxon>Brachionus</taxon>
    </lineage>
</organism>
<name>A0A3M7PI66_BRAPC</name>
<evidence type="ECO:0000313" key="1">
    <source>
        <dbReference type="EMBL" id="RMZ98357.1"/>
    </source>
</evidence>
<evidence type="ECO:0000313" key="2">
    <source>
        <dbReference type="Proteomes" id="UP000276133"/>
    </source>
</evidence>
<dbReference type="EMBL" id="REGN01010821">
    <property type="protein sequence ID" value="RMZ98357.1"/>
    <property type="molecule type" value="Genomic_DNA"/>
</dbReference>
<gene>
    <name evidence="1" type="ORF">BpHYR1_037498</name>
</gene>
<keyword evidence="2" id="KW-1185">Reference proteome</keyword>
<reference evidence="1 2" key="1">
    <citation type="journal article" date="2018" name="Sci. Rep.">
        <title>Genomic signatures of local adaptation to the degree of environmental predictability in rotifers.</title>
        <authorList>
            <person name="Franch-Gras L."/>
            <person name="Hahn C."/>
            <person name="Garcia-Roger E.M."/>
            <person name="Carmona M.J."/>
            <person name="Serra M."/>
            <person name="Gomez A."/>
        </authorList>
    </citation>
    <scope>NUCLEOTIDE SEQUENCE [LARGE SCALE GENOMIC DNA]</scope>
    <source>
        <strain evidence="1">HYR1</strain>
    </source>
</reference>
<dbReference type="AlphaFoldDB" id="A0A3M7PI66"/>
<protein>
    <submittedName>
        <fullName evidence="1">Uncharacterized protein</fullName>
    </submittedName>
</protein>